<dbReference type="EMBL" id="JBHTHZ010000014">
    <property type="protein sequence ID" value="MFD0795232.1"/>
    <property type="molecule type" value="Genomic_DNA"/>
</dbReference>
<accession>A0ABW3AVY3</accession>
<comment type="caution">
    <text evidence="1">The sequence shown here is derived from an EMBL/GenBank/DDBJ whole genome shotgun (WGS) entry which is preliminary data.</text>
</comment>
<name>A0ABW3AVY3_9SPHI</name>
<dbReference type="Proteomes" id="UP001597010">
    <property type="component" value="Unassembled WGS sequence"/>
</dbReference>
<protein>
    <recommendedName>
        <fullName evidence="3">Fimbrillin-A associated anchor protein Mfa1 and Mfa2</fullName>
    </recommendedName>
</protein>
<evidence type="ECO:0008006" key="3">
    <source>
        <dbReference type="Google" id="ProtNLM"/>
    </source>
</evidence>
<reference evidence="2" key="1">
    <citation type="journal article" date="2019" name="Int. J. Syst. Evol. Microbiol.">
        <title>The Global Catalogue of Microorganisms (GCM) 10K type strain sequencing project: providing services to taxonomists for standard genome sequencing and annotation.</title>
        <authorList>
            <consortium name="The Broad Institute Genomics Platform"/>
            <consortium name="The Broad Institute Genome Sequencing Center for Infectious Disease"/>
            <person name="Wu L."/>
            <person name="Ma J."/>
        </authorList>
    </citation>
    <scope>NUCLEOTIDE SEQUENCE [LARGE SCALE GENOMIC DNA]</scope>
    <source>
        <strain evidence="2">CCUG 61484</strain>
    </source>
</reference>
<sequence length="327" mass="36689">MKRFLYFLLLGFTLTACKKNNNTEMNTGKMYKITFGINNFQQSKLKTNALQSNKFTPIFSSDTSITTFKTLRYIVYNQLGKPVRNINQIEGTSGFGTITDSLSQGKYTVVIIAATTYGTPDYNENNPGYIAPIFNVKDLATDNFSYEYKGYDHPSTSVFYETYFKKLTLEVGNDDIAQNLVLDRISGLLEINIEDEIPANAKKISIYLNTVPLYWSVNQSKFLYDIDDDFIKRNYSVTLSDAVKGTKNYKLSIPLPGNINLSTIRISCYDTNNSIMSEKTISKVQISSTQKTLLTGNLFGGAGTNNNSVFTPKADSAWNTTPIVKTF</sequence>
<gene>
    <name evidence="1" type="ORF">ACFQZX_16545</name>
</gene>
<organism evidence="1 2">
    <name type="scientific">Mucilaginibacter litoreus</name>
    <dbReference type="NCBI Taxonomy" id="1048221"/>
    <lineage>
        <taxon>Bacteria</taxon>
        <taxon>Pseudomonadati</taxon>
        <taxon>Bacteroidota</taxon>
        <taxon>Sphingobacteriia</taxon>
        <taxon>Sphingobacteriales</taxon>
        <taxon>Sphingobacteriaceae</taxon>
        <taxon>Mucilaginibacter</taxon>
    </lineage>
</organism>
<keyword evidence="2" id="KW-1185">Reference proteome</keyword>
<dbReference type="PROSITE" id="PS51257">
    <property type="entry name" value="PROKAR_LIPOPROTEIN"/>
    <property type="match status" value="1"/>
</dbReference>
<dbReference type="RefSeq" id="WP_377117432.1">
    <property type="nucleotide sequence ID" value="NZ_JBHTHZ010000014.1"/>
</dbReference>
<evidence type="ECO:0000313" key="1">
    <source>
        <dbReference type="EMBL" id="MFD0795232.1"/>
    </source>
</evidence>
<proteinExistence type="predicted"/>
<evidence type="ECO:0000313" key="2">
    <source>
        <dbReference type="Proteomes" id="UP001597010"/>
    </source>
</evidence>